<dbReference type="InterPro" id="IPR044505">
    <property type="entry name" value="GlgX_Isoamylase_N_E_set"/>
</dbReference>
<dbReference type="GO" id="GO:0009507">
    <property type="term" value="C:chloroplast"/>
    <property type="evidence" value="ECO:0007669"/>
    <property type="project" value="UniProtKB-SubCell"/>
</dbReference>
<dbReference type="GO" id="GO:0019156">
    <property type="term" value="F:isoamylase activity"/>
    <property type="evidence" value="ECO:0007669"/>
    <property type="project" value="UniProtKB-EC"/>
</dbReference>
<dbReference type="Gene3D" id="2.60.40.10">
    <property type="entry name" value="Immunoglobulins"/>
    <property type="match status" value="1"/>
</dbReference>
<proteinExistence type="inferred from homology"/>
<accession>A0A9D4UDZ2</accession>
<dbReference type="CDD" id="cd02856">
    <property type="entry name" value="E_set_GDE_Isoamylase_N"/>
    <property type="match status" value="1"/>
</dbReference>
<keyword evidence="6" id="KW-0809">Transit peptide</keyword>
<reference evidence="10" key="1">
    <citation type="submission" date="2021-01" db="EMBL/GenBank/DDBJ databases">
        <title>Adiantum capillus-veneris genome.</title>
        <authorList>
            <person name="Fang Y."/>
            <person name="Liao Q."/>
        </authorList>
    </citation>
    <scope>NUCLEOTIDE SEQUENCE</scope>
    <source>
        <strain evidence="10">H3</strain>
        <tissue evidence="10">Leaf</tissue>
    </source>
</reference>
<evidence type="ECO:0000256" key="4">
    <source>
        <dbReference type="ARBA" id="ARBA00022640"/>
    </source>
</evidence>
<dbReference type="SMART" id="SM00642">
    <property type="entry name" value="Aamy"/>
    <property type="match status" value="1"/>
</dbReference>
<dbReference type="Pfam" id="PF21156">
    <property type="entry name" value="ISOA1-3_C"/>
    <property type="match status" value="1"/>
</dbReference>
<dbReference type="Proteomes" id="UP000886520">
    <property type="component" value="Chromosome 18"/>
</dbReference>
<dbReference type="EMBL" id="JABFUD020000018">
    <property type="protein sequence ID" value="KAI5066110.1"/>
    <property type="molecule type" value="Genomic_DNA"/>
</dbReference>
<evidence type="ECO:0000256" key="3">
    <source>
        <dbReference type="ARBA" id="ARBA00022528"/>
    </source>
</evidence>
<dbReference type="InterPro" id="IPR014756">
    <property type="entry name" value="Ig_E-set"/>
</dbReference>
<dbReference type="FunFam" id="3.20.20.80:FF:000054">
    <property type="entry name" value="Glycogen debranching enzyme"/>
    <property type="match status" value="1"/>
</dbReference>
<dbReference type="InterPro" id="IPR048650">
    <property type="entry name" value="ISOA1-3-like_C"/>
</dbReference>
<dbReference type="EC" id="3.2.1.68" evidence="8"/>
<dbReference type="PANTHER" id="PTHR43002">
    <property type="entry name" value="GLYCOGEN DEBRANCHING ENZYME"/>
    <property type="match status" value="1"/>
</dbReference>
<dbReference type="Gene3D" id="2.60.40.1180">
    <property type="entry name" value="Golgi alpha-mannosidase II"/>
    <property type="match status" value="1"/>
</dbReference>
<dbReference type="Pfam" id="PF02922">
    <property type="entry name" value="CBM_48"/>
    <property type="match status" value="1"/>
</dbReference>
<dbReference type="AlphaFoldDB" id="A0A9D4UDZ2"/>
<protein>
    <recommendedName>
        <fullName evidence="8">isoamylase</fullName>
        <ecNumber evidence="8">3.2.1.68</ecNumber>
    </recommendedName>
</protein>
<dbReference type="Gene3D" id="3.20.20.80">
    <property type="entry name" value="Glycosidases"/>
    <property type="match status" value="1"/>
</dbReference>
<dbReference type="InterPro" id="IPR013783">
    <property type="entry name" value="Ig-like_fold"/>
</dbReference>
<dbReference type="SUPFAM" id="SSF51011">
    <property type="entry name" value="Glycosyl hydrolase domain"/>
    <property type="match status" value="1"/>
</dbReference>
<keyword evidence="4" id="KW-0934">Plastid</keyword>
<dbReference type="InterPro" id="IPR004193">
    <property type="entry name" value="Glyco_hydro_13_N"/>
</dbReference>
<comment type="caution">
    <text evidence="10">The sequence shown here is derived from an EMBL/GenBank/DDBJ whole genome shotgun (WGS) entry which is preliminary data.</text>
</comment>
<dbReference type="GO" id="GO:0005975">
    <property type="term" value="P:carbohydrate metabolic process"/>
    <property type="evidence" value="ECO:0007669"/>
    <property type="project" value="InterPro"/>
</dbReference>
<dbReference type="OrthoDB" id="204980at2759"/>
<dbReference type="InterPro" id="IPR006047">
    <property type="entry name" value="GH13_cat_dom"/>
</dbReference>
<gene>
    <name evidence="10" type="ORF">GOP47_0018734</name>
</gene>
<keyword evidence="5" id="KW-0378">Hydrolase</keyword>
<evidence type="ECO:0000256" key="2">
    <source>
        <dbReference type="ARBA" id="ARBA00008061"/>
    </source>
</evidence>
<evidence type="ECO:0000256" key="7">
    <source>
        <dbReference type="ARBA" id="ARBA00051664"/>
    </source>
</evidence>
<dbReference type="CDD" id="cd11326">
    <property type="entry name" value="AmyAc_Glg_debranch"/>
    <property type="match status" value="1"/>
</dbReference>
<comment type="subcellular location">
    <subcellularLocation>
        <location evidence="1">Plastid</location>
        <location evidence="1">Chloroplast</location>
    </subcellularLocation>
</comment>
<evidence type="ECO:0000256" key="5">
    <source>
        <dbReference type="ARBA" id="ARBA00022801"/>
    </source>
</evidence>
<evidence type="ECO:0000256" key="6">
    <source>
        <dbReference type="ARBA" id="ARBA00022946"/>
    </source>
</evidence>
<dbReference type="InterPro" id="IPR017853">
    <property type="entry name" value="GH"/>
</dbReference>
<evidence type="ECO:0000256" key="1">
    <source>
        <dbReference type="ARBA" id="ARBA00004229"/>
    </source>
</evidence>
<dbReference type="SUPFAM" id="SSF51445">
    <property type="entry name" value="(Trans)glycosidases"/>
    <property type="match status" value="1"/>
</dbReference>
<keyword evidence="3" id="KW-0150">Chloroplast</keyword>
<dbReference type="SUPFAM" id="SSF81296">
    <property type="entry name" value="E set domains"/>
    <property type="match status" value="1"/>
</dbReference>
<evidence type="ECO:0000259" key="9">
    <source>
        <dbReference type="SMART" id="SM00642"/>
    </source>
</evidence>
<feature type="domain" description="Glycosyl hydrolase family 13 catalytic" evidence="9">
    <location>
        <begin position="284"/>
        <end position="701"/>
    </location>
</feature>
<comment type="catalytic activity">
    <reaction evidence="7">
        <text>Hydrolysis of (1-&gt;6)-alpha-D-glucosidic branch linkages in glycogen, amylopectin and their beta-limit dextrins.</text>
        <dbReference type="EC" id="3.2.1.68"/>
    </reaction>
</comment>
<evidence type="ECO:0000313" key="10">
    <source>
        <dbReference type="EMBL" id="KAI5066110.1"/>
    </source>
</evidence>
<name>A0A9D4UDZ2_ADICA</name>
<dbReference type="Pfam" id="PF00128">
    <property type="entry name" value="Alpha-amylase"/>
    <property type="match status" value="1"/>
</dbReference>
<dbReference type="InterPro" id="IPR013780">
    <property type="entry name" value="Glyco_hydro_b"/>
</dbReference>
<keyword evidence="11" id="KW-1185">Reference proteome</keyword>
<comment type="similarity">
    <text evidence="2">Belongs to the glycosyl hydrolase 13 family.</text>
</comment>
<sequence>MVASTRVFARAAQLQQRTSGFIALPPTALRLRFCTHLQGVGLLAPSLFSSYKLPECPISLLSALHTSPALDIRRLYQILHKASHCQHCSPLIRGNLQKVWSMTQLGSSQGLSMMRNTQSEGSVKDTQLVSYPFSTSSGQPSPLGPSVAESGVNFALYTKHATDVTLCLFLTSDAENPTIEISLNPLTNKTGDVWHVCVEKLPLNNVVYGYRVDGPKGWKSGHRFDKSLVLLDPYAKLVEGRRFFGDTSQKASKFLGTFDFTQHFDWENDDSRPRIPEKDLIIYEMNVRAFTAHESSGLAQDLRGTYLGVIEKIPHLVELGVNAVELLPVFEYDEFEFQRRPNPRDHMVNTWGYSTINFFSPMSRYGSLGGGPIAASIELKMMVKALHQAGIEVIIDVVYNHTNEADDEFPYTTSFRGIDNLTYYMVDTASYVQLRNYSGCGNTLNCNHPVVMELVLNSLKHWVEEYHVDGFRFDLASCLCRGGDGEPLSIPPVIRAIAKDPALANCKLIAEPWDCGGLYQVGRFPNWDRWAEWNGKYRDDVRRFIKGDDAMKSSFATRLSGSADMYHVNNRKPFHSINFVIAHDGFSLYDLVAYNQKHNKDNGEGGNDGCNDNFSWNCGMEGETSDPHVLSLRSRQMKNFHVALMLSLGTPMFLMGDEYAHTRYGNNNSYGHDTKLNHFQWDKLLENASHFRFFQEVNKLRKQHPLLGRDSFLQKGDVTWHETNWENPGSHFLAFTFHGKEEKEEDLYAAFNAHTFFNKISLPAPPSGRSWYRVIDSNLPSPADVIEDGIQAWTLQQLRHAGVDAIP</sequence>
<evidence type="ECO:0000313" key="11">
    <source>
        <dbReference type="Proteomes" id="UP000886520"/>
    </source>
</evidence>
<evidence type="ECO:0000256" key="8">
    <source>
        <dbReference type="ARBA" id="ARBA00066531"/>
    </source>
</evidence>
<organism evidence="10 11">
    <name type="scientific">Adiantum capillus-veneris</name>
    <name type="common">Maidenhair fern</name>
    <dbReference type="NCBI Taxonomy" id="13818"/>
    <lineage>
        <taxon>Eukaryota</taxon>
        <taxon>Viridiplantae</taxon>
        <taxon>Streptophyta</taxon>
        <taxon>Embryophyta</taxon>
        <taxon>Tracheophyta</taxon>
        <taxon>Polypodiopsida</taxon>
        <taxon>Polypodiidae</taxon>
        <taxon>Polypodiales</taxon>
        <taxon>Pteridineae</taxon>
        <taxon>Pteridaceae</taxon>
        <taxon>Vittarioideae</taxon>
        <taxon>Adiantum</taxon>
    </lineage>
</organism>